<feature type="compositionally biased region" description="Low complexity" evidence="2">
    <location>
        <begin position="542"/>
        <end position="560"/>
    </location>
</feature>
<dbReference type="InterPro" id="IPR021006">
    <property type="entry name" value="Hda2/3"/>
</dbReference>
<dbReference type="Proteomes" id="UP000182259">
    <property type="component" value="Chromosome VII"/>
</dbReference>
<feature type="region of interest" description="Disordered" evidence="2">
    <location>
        <begin position="538"/>
        <end position="560"/>
    </location>
</feature>
<organism evidence="3 4">
    <name type="scientific">Sungouiella intermedia</name>
    <dbReference type="NCBI Taxonomy" id="45354"/>
    <lineage>
        <taxon>Eukaryota</taxon>
        <taxon>Fungi</taxon>
        <taxon>Dikarya</taxon>
        <taxon>Ascomycota</taxon>
        <taxon>Saccharomycotina</taxon>
        <taxon>Pichiomycetes</taxon>
        <taxon>Metschnikowiaceae</taxon>
        <taxon>Sungouiella</taxon>
    </lineage>
</organism>
<dbReference type="InterPro" id="IPR038609">
    <property type="entry name" value="HDA1_su2/3_sf"/>
</dbReference>
<dbReference type="Gene3D" id="3.40.50.12360">
    <property type="match status" value="1"/>
</dbReference>
<dbReference type="Pfam" id="PF11496">
    <property type="entry name" value="HDA2-3"/>
    <property type="match status" value="1"/>
</dbReference>
<name>A0A1L0C513_9ASCO</name>
<dbReference type="AlphaFoldDB" id="A0A1L0C513"/>
<dbReference type="GO" id="GO:0070823">
    <property type="term" value="C:HDA1 complex"/>
    <property type="evidence" value="ECO:0007669"/>
    <property type="project" value="InterPro"/>
</dbReference>
<feature type="coiled-coil region" evidence="1">
    <location>
        <begin position="414"/>
        <end position="455"/>
    </location>
</feature>
<evidence type="ECO:0000256" key="1">
    <source>
        <dbReference type="SAM" id="Coils"/>
    </source>
</evidence>
<protein>
    <submittedName>
        <fullName evidence="3">CIC11C00000001738</fullName>
    </submittedName>
</protein>
<keyword evidence="1" id="KW-0175">Coiled coil</keyword>
<proteinExistence type="predicted"/>
<evidence type="ECO:0000256" key="2">
    <source>
        <dbReference type="SAM" id="MobiDB-lite"/>
    </source>
</evidence>
<evidence type="ECO:0000313" key="4">
    <source>
        <dbReference type="Proteomes" id="UP000182259"/>
    </source>
</evidence>
<sequence>MSGKLVFFDRLVDLIAKEYELGELHDNYNLLVVAENVREIEWIEGQIIGKKLNYVNLSARKLYDAEEKLSRFVKEDSVDEDQQNPEFKKRRRHFVARQSKSGKYVPQFTLHLVTCRQLYLSYSSNTPFDMIVSFDSDIDVESASIELLRTNNKANNKSLTGILIKTPVIIPISLFSIEHFITLLPKPNPSLSALSDSEKQWKLKVSKMFIANRHQLFKESDTNFYLDTYGRNFALLHDWLFQWDREELENVKQVQDYSNDVSRSCSPEKLEKRLNDDHLQALGKIFADTTNGWDVTSQSVIPNDASLNYETFKKRFAEFLNSRIAQAETLIHEGTTSILPVFRDAEARRQEEIDQDEDLVGQEYRKLRKLNEGANNVDRKFDRFENEHARILALESETSDMLTHLEDVTTSKDEEDLLKLVEEQLSLLKQLEEEKSKLDAEYKRVTEETDNLRTEYQSKSAQALESTEALSSAKALQARFEAKLNKPGMTTLPTLTRRDELQAYETEKRRIKQENTFIKLLFLKRLDQLVKERSAILDTTNSGSSSRPSNRISRASTPFT</sequence>
<dbReference type="EMBL" id="LT635770">
    <property type="protein sequence ID" value="SGZ58671.1"/>
    <property type="molecule type" value="Genomic_DNA"/>
</dbReference>
<gene>
    <name evidence="3" type="ORF">SAMEA4029009_CIC11G00000001738</name>
</gene>
<reference evidence="3 4" key="1">
    <citation type="submission" date="2016-10" db="EMBL/GenBank/DDBJ databases">
        <authorList>
            <person name="de Groot N.N."/>
        </authorList>
    </citation>
    <scope>NUCLEOTIDE SEQUENCE [LARGE SCALE GENOMIC DNA]</scope>
    <source>
        <strain evidence="3 4">PYCC 4715</strain>
    </source>
</reference>
<evidence type="ECO:0000313" key="3">
    <source>
        <dbReference type="EMBL" id="SGZ58671.1"/>
    </source>
</evidence>
<accession>A0A1L0C513</accession>